<evidence type="ECO:0000256" key="1">
    <source>
        <dbReference type="ARBA" id="ARBA00022723"/>
    </source>
</evidence>
<dbReference type="GO" id="GO:0051536">
    <property type="term" value="F:iron-sulfur cluster binding"/>
    <property type="evidence" value="ECO:0007669"/>
    <property type="project" value="UniProtKB-KW"/>
</dbReference>
<dbReference type="SFLD" id="SFLDS00029">
    <property type="entry name" value="Radical_SAM"/>
    <property type="match status" value="1"/>
</dbReference>
<dbReference type="STRING" id="1227455.C449_14342"/>
<dbReference type="AlphaFoldDB" id="M0MFG6"/>
<dbReference type="SMART" id="SM00729">
    <property type="entry name" value="Elp3"/>
    <property type="match status" value="1"/>
</dbReference>
<dbReference type="SFLD" id="SFLDG01084">
    <property type="entry name" value="Uncharacterised_Radical_SAM_Su"/>
    <property type="match status" value="1"/>
</dbReference>
<evidence type="ECO:0000313" key="7">
    <source>
        <dbReference type="Proteomes" id="UP000011669"/>
    </source>
</evidence>
<dbReference type="InterPro" id="IPR058240">
    <property type="entry name" value="rSAM_sf"/>
</dbReference>
<dbReference type="PANTHER" id="PTHR43432">
    <property type="entry name" value="SLR0285 PROTEIN"/>
    <property type="match status" value="1"/>
</dbReference>
<dbReference type="CDD" id="cd01335">
    <property type="entry name" value="Radical_SAM"/>
    <property type="match status" value="1"/>
</dbReference>
<name>M0MFG6_9EURY</name>
<keyword evidence="7" id="KW-1185">Reference proteome</keyword>
<dbReference type="GO" id="GO:0046872">
    <property type="term" value="F:metal ion binding"/>
    <property type="evidence" value="ECO:0007669"/>
    <property type="project" value="UniProtKB-KW"/>
</dbReference>
<dbReference type="Gene3D" id="3.80.30.30">
    <property type="match status" value="1"/>
</dbReference>
<dbReference type="Proteomes" id="UP000011669">
    <property type="component" value="Unassembled WGS sequence"/>
</dbReference>
<evidence type="ECO:0000256" key="2">
    <source>
        <dbReference type="ARBA" id="ARBA00023004"/>
    </source>
</evidence>
<accession>M0MFG6</accession>
<keyword evidence="1" id="KW-0479">Metal-binding</keyword>
<protein>
    <submittedName>
        <fullName evidence="6">Radical SAM domain-containing protein</fullName>
    </submittedName>
</protein>
<dbReference type="PROSITE" id="PS51918">
    <property type="entry name" value="RADICAL_SAM"/>
    <property type="match status" value="1"/>
</dbReference>
<keyword evidence="3" id="KW-0411">Iron-sulfur</keyword>
<dbReference type="InterPro" id="IPR006638">
    <property type="entry name" value="Elp3/MiaA/NifB-like_rSAM"/>
</dbReference>
<dbReference type="SUPFAM" id="SSF102114">
    <property type="entry name" value="Radical SAM enzymes"/>
    <property type="match status" value="1"/>
</dbReference>
<feature type="domain" description="Radical SAM core" evidence="5">
    <location>
        <begin position="78"/>
        <end position="352"/>
    </location>
</feature>
<evidence type="ECO:0000313" key="6">
    <source>
        <dbReference type="EMBL" id="EMA43165.1"/>
    </source>
</evidence>
<sequence>MDAIREKSRKKGDPLERIDVLATGHKCASCGNEIAERFSATYQGDILCWECAIDQESTTKNGVEHTTDPAKVVLSESGLYHKSLCDYVINVATGCSHGCKFCYVPSTPNITARQDMLSEQASVSDGQTDWGSYLLYRDDLPERLARKLGRKQKWKTTNRGRGVVMISSGTDCYQDRRAAQITRGCIIELISRGFPVRILTRSPAVARDIDVFQRGIELSEKRDGELIRVGSSIPCLDDKQVKAIEPGAPPPSARLEALRKISQAGIPVYVSMSPTYPTQTYEEFDNLIEEFANLDAEVVFQEPINPRGGNFQMTIKAAEEAGKDHLADELKKISNDREYWVKYSIQQMQWAEELGAKHDVDVHVWPDKQVIKSVGESQAKSLKEQRTAVSPENIADPSLPS</sequence>
<dbReference type="PATRIC" id="fig|1227455.4.peg.2914"/>
<dbReference type="InterPro" id="IPR040086">
    <property type="entry name" value="MJ0683-like"/>
</dbReference>
<dbReference type="InterPro" id="IPR007197">
    <property type="entry name" value="rSAM"/>
</dbReference>
<reference evidence="6 7" key="1">
    <citation type="journal article" date="2014" name="PLoS Genet.">
        <title>Phylogenetically driven sequencing of extremely halophilic archaea reveals strategies for static and dynamic osmo-response.</title>
        <authorList>
            <person name="Becker E.A."/>
            <person name="Seitzer P.M."/>
            <person name="Tritt A."/>
            <person name="Larsen D."/>
            <person name="Krusor M."/>
            <person name="Yao A.I."/>
            <person name="Wu D."/>
            <person name="Madern D."/>
            <person name="Eisen J.A."/>
            <person name="Darling A.E."/>
            <person name="Facciotti M.T."/>
        </authorList>
    </citation>
    <scope>NUCLEOTIDE SEQUENCE [LARGE SCALE GENOMIC DNA]</scope>
    <source>
        <strain evidence="6 7">DSM 5350</strain>
    </source>
</reference>
<proteinExistence type="predicted"/>
<dbReference type="InParanoid" id="M0MFG6"/>
<dbReference type="EMBL" id="AOMD01000030">
    <property type="protein sequence ID" value="EMA43165.1"/>
    <property type="molecule type" value="Genomic_DNA"/>
</dbReference>
<evidence type="ECO:0000256" key="3">
    <source>
        <dbReference type="ARBA" id="ARBA00023014"/>
    </source>
</evidence>
<evidence type="ECO:0000259" key="5">
    <source>
        <dbReference type="PROSITE" id="PS51918"/>
    </source>
</evidence>
<dbReference type="PANTHER" id="PTHR43432:SF6">
    <property type="entry name" value="RADICAL SAM CORE DOMAIN-CONTAINING PROTEIN"/>
    <property type="match status" value="1"/>
</dbReference>
<organism evidence="6 7">
    <name type="scientific">Halococcus saccharolyticus DSM 5350</name>
    <dbReference type="NCBI Taxonomy" id="1227455"/>
    <lineage>
        <taxon>Archaea</taxon>
        <taxon>Methanobacteriati</taxon>
        <taxon>Methanobacteriota</taxon>
        <taxon>Stenosarchaea group</taxon>
        <taxon>Halobacteria</taxon>
        <taxon>Halobacteriales</taxon>
        <taxon>Halococcaceae</taxon>
        <taxon>Halococcus</taxon>
    </lineage>
</organism>
<dbReference type="GO" id="GO:0003824">
    <property type="term" value="F:catalytic activity"/>
    <property type="evidence" value="ECO:0007669"/>
    <property type="project" value="InterPro"/>
</dbReference>
<evidence type="ECO:0000256" key="4">
    <source>
        <dbReference type="SAM" id="MobiDB-lite"/>
    </source>
</evidence>
<gene>
    <name evidence="6" type="ORF">C449_14342</name>
</gene>
<comment type="caution">
    <text evidence="6">The sequence shown here is derived from an EMBL/GenBank/DDBJ whole genome shotgun (WGS) entry which is preliminary data.</text>
</comment>
<feature type="region of interest" description="Disordered" evidence="4">
    <location>
        <begin position="375"/>
        <end position="401"/>
    </location>
</feature>
<dbReference type="Pfam" id="PF04055">
    <property type="entry name" value="Radical_SAM"/>
    <property type="match status" value="1"/>
</dbReference>
<keyword evidence="2" id="KW-0408">Iron</keyword>